<feature type="domain" description="Peptidase S11 D-alanyl-D-alanine carboxypeptidase A N-terminal" evidence="11">
    <location>
        <begin position="18"/>
        <end position="240"/>
    </location>
</feature>
<keyword evidence="12" id="KW-0121">Carboxypeptidase</keyword>
<name>A0A4V2W3S5_9FIRM</name>
<dbReference type="InterPro" id="IPR012338">
    <property type="entry name" value="Beta-lactam/transpept-like"/>
</dbReference>
<dbReference type="SUPFAM" id="SSF56601">
    <property type="entry name" value="beta-lactamase/transpeptidase-like"/>
    <property type="match status" value="1"/>
</dbReference>
<reference evidence="12 13" key="1">
    <citation type="submission" date="2019-03" db="EMBL/GenBank/DDBJ databases">
        <title>Genomic Encyclopedia of Type Strains, Phase IV (KMG-IV): sequencing the most valuable type-strain genomes for metagenomic binning, comparative biology and taxonomic classification.</title>
        <authorList>
            <person name="Goeker M."/>
        </authorList>
    </citation>
    <scope>NUCLEOTIDE SEQUENCE [LARGE SCALE GENOMIC DNA]</scope>
    <source>
        <strain evidence="12 13">DSM 29487</strain>
    </source>
</reference>
<sequence length="337" mass="38343">MKKYLCIFLCLLFSIINVQAVDFQGKAYIVMDSYNQTVLEGKNQDYVQSVASISKIMTAIVAIENGNLDDEYEIGEEVNQAWGSGVYIHIGDHINLRDLLHGLLLRSGNDAANVIAKNVGGDIATFVKMMNEKAQALKMTHTHFSNPTGLDEEDAGNQSTVYDMALLMSYCSQNSIFNDIVMKESYKREDGGGTWQNKNRLLKEYEYCVGGKTGFTKKAKRTLVTRAIKNDVSLVIVTFNCGNDFEFHQKKYEECFEKYQKILVLPKGIYQYHGHSFLIDKDLYYCGQDQTKATLQQDDDILSVYVSKDKIYQVQKENGIQTIFRYWLILLGEFVNG</sequence>
<keyword evidence="5" id="KW-0573">Peptidoglycan synthesis</keyword>
<evidence type="ECO:0000313" key="12">
    <source>
        <dbReference type="EMBL" id="TCV93129.1"/>
    </source>
</evidence>
<dbReference type="RefSeq" id="WP_066444563.1">
    <property type="nucleotide sequence ID" value="NZ_JANKBF010000021.1"/>
</dbReference>
<feature type="active site" evidence="7">
    <location>
        <position position="107"/>
    </location>
</feature>
<evidence type="ECO:0000256" key="2">
    <source>
        <dbReference type="ARBA" id="ARBA00022729"/>
    </source>
</evidence>
<keyword evidence="3" id="KW-0378">Hydrolase</keyword>
<keyword evidence="12" id="KW-0645">Protease</keyword>
<evidence type="ECO:0000256" key="7">
    <source>
        <dbReference type="PIRSR" id="PIRSR618044-1"/>
    </source>
</evidence>
<dbReference type="AlphaFoldDB" id="A0A4V2W3S5"/>
<evidence type="ECO:0000256" key="6">
    <source>
        <dbReference type="ARBA" id="ARBA00023316"/>
    </source>
</evidence>
<evidence type="ECO:0000256" key="9">
    <source>
        <dbReference type="RuleBase" id="RU004016"/>
    </source>
</evidence>
<evidence type="ECO:0000256" key="1">
    <source>
        <dbReference type="ARBA" id="ARBA00007164"/>
    </source>
</evidence>
<protein>
    <submittedName>
        <fullName evidence="12">D-alanyl-D-alanine carboxypeptidase</fullName>
    </submittedName>
</protein>
<feature type="chain" id="PRO_5020386439" evidence="10">
    <location>
        <begin position="21"/>
        <end position="337"/>
    </location>
</feature>
<dbReference type="GO" id="GO:0071555">
    <property type="term" value="P:cell wall organization"/>
    <property type="evidence" value="ECO:0007669"/>
    <property type="project" value="UniProtKB-KW"/>
</dbReference>
<feature type="signal peptide" evidence="10">
    <location>
        <begin position="1"/>
        <end position="20"/>
    </location>
</feature>
<feature type="active site" description="Acyl-ester intermediate" evidence="7">
    <location>
        <position position="52"/>
    </location>
</feature>
<dbReference type="Gene3D" id="3.40.710.10">
    <property type="entry name" value="DD-peptidase/beta-lactamase superfamily"/>
    <property type="match status" value="1"/>
</dbReference>
<accession>A0A4V2W3S5</accession>
<dbReference type="GeneID" id="98916400"/>
<proteinExistence type="inferred from homology"/>
<dbReference type="PANTHER" id="PTHR21581">
    <property type="entry name" value="D-ALANYL-D-ALANINE CARBOXYPEPTIDASE"/>
    <property type="match status" value="1"/>
</dbReference>
<organism evidence="12 13">
    <name type="scientific">Longibaculum muris</name>
    <dbReference type="NCBI Taxonomy" id="1796628"/>
    <lineage>
        <taxon>Bacteria</taxon>
        <taxon>Bacillati</taxon>
        <taxon>Bacillota</taxon>
        <taxon>Erysipelotrichia</taxon>
        <taxon>Erysipelotrichales</taxon>
        <taxon>Coprobacillaceae</taxon>
        <taxon>Longibaculum</taxon>
    </lineage>
</organism>
<evidence type="ECO:0000256" key="4">
    <source>
        <dbReference type="ARBA" id="ARBA00022960"/>
    </source>
</evidence>
<dbReference type="InterPro" id="IPR018044">
    <property type="entry name" value="Peptidase_S11"/>
</dbReference>
<dbReference type="PRINTS" id="PR00725">
    <property type="entry name" value="DADACBPTASE1"/>
</dbReference>
<dbReference type="Proteomes" id="UP000295515">
    <property type="component" value="Unassembled WGS sequence"/>
</dbReference>
<evidence type="ECO:0000256" key="10">
    <source>
        <dbReference type="SAM" id="SignalP"/>
    </source>
</evidence>
<dbReference type="GO" id="GO:0009002">
    <property type="term" value="F:serine-type D-Ala-D-Ala carboxypeptidase activity"/>
    <property type="evidence" value="ECO:0007669"/>
    <property type="project" value="InterPro"/>
</dbReference>
<dbReference type="GO" id="GO:0008360">
    <property type="term" value="P:regulation of cell shape"/>
    <property type="evidence" value="ECO:0007669"/>
    <property type="project" value="UniProtKB-KW"/>
</dbReference>
<dbReference type="GO" id="GO:0009252">
    <property type="term" value="P:peptidoglycan biosynthetic process"/>
    <property type="evidence" value="ECO:0007669"/>
    <property type="project" value="UniProtKB-KW"/>
</dbReference>
<keyword evidence="13" id="KW-1185">Reference proteome</keyword>
<keyword evidence="2 10" id="KW-0732">Signal</keyword>
<feature type="active site" description="Proton acceptor" evidence="7">
    <location>
        <position position="55"/>
    </location>
</feature>
<comment type="caution">
    <text evidence="12">The sequence shown here is derived from an EMBL/GenBank/DDBJ whole genome shotgun (WGS) entry which is preliminary data.</text>
</comment>
<keyword evidence="4" id="KW-0133">Cell shape</keyword>
<dbReference type="GO" id="GO:0006508">
    <property type="term" value="P:proteolysis"/>
    <property type="evidence" value="ECO:0007669"/>
    <property type="project" value="InterPro"/>
</dbReference>
<keyword evidence="6" id="KW-0961">Cell wall biogenesis/degradation</keyword>
<dbReference type="InterPro" id="IPR001967">
    <property type="entry name" value="Peptidase_S11_N"/>
</dbReference>
<dbReference type="PANTHER" id="PTHR21581:SF33">
    <property type="entry name" value="D-ALANYL-D-ALANINE CARBOXYPEPTIDASE DACB"/>
    <property type="match status" value="1"/>
</dbReference>
<gene>
    <name evidence="12" type="ORF">EDD60_12450</name>
</gene>
<evidence type="ECO:0000256" key="8">
    <source>
        <dbReference type="PIRSR" id="PIRSR618044-2"/>
    </source>
</evidence>
<feature type="binding site" evidence="8">
    <location>
        <position position="212"/>
    </location>
    <ligand>
        <name>substrate</name>
    </ligand>
</feature>
<evidence type="ECO:0000256" key="5">
    <source>
        <dbReference type="ARBA" id="ARBA00022984"/>
    </source>
</evidence>
<dbReference type="EMBL" id="SMCQ01000024">
    <property type="protein sequence ID" value="TCV93129.1"/>
    <property type="molecule type" value="Genomic_DNA"/>
</dbReference>
<evidence type="ECO:0000313" key="13">
    <source>
        <dbReference type="Proteomes" id="UP000295515"/>
    </source>
</evidence>
<evidence type="ECO:0000256" key="3">
    <source>
        <dbReference type="ARBA" id="ARBA00022801"/>
    </source>
</evidence>
<evidence type="ECO:0000259" key="11">
    <source>
        <dbReference type="Pfam" id="PF00768"/>
    </source>
</evidence>
<comment type="similarity">
    <text evidence="1 9">Belongs to the peptidase S11 family.</text>
</comment>
<dbReference type="Pfam" id="PF00768">
    <property type="entry name" value="Peptidase_S11"/>
    <property type="match status" value="1"/>
</dbReference>